<dbReference type="Gene3D" id="1.25.10.10">
    <property type="entry name" value="Leucine-rich Repeat Variant"/>
    <property type="match status" value="1"/>
</dbReference>
<accession>A0ABM1SAA0</accession>
<dbReference type="PANTHER" id="PTHR46263">
    <property type="entry name" value="ARMADILLO REPEAT-CONTAINING PROTEIN 7"/>
    <property type="match status" value="1"/>
</dbReference>
<keyword evidence="2" id="KW-1185">Reference proteome</keyword>
<dbReference type="SUPFAM" id="SSF48371">
    <property type="entry name" value="ARM repeat"/>
    <property type="match status" value="1"/>
</dbReference>
<dbReference type="SMART" id="SM00185">
    <property type="entry name" value="ARM"/>
    <property type="match status" value="2"/>
</dbReference>
<sequence>MNKSRNRRYCPRERFSYLQQLVTEFQDTNSEAVKEQVLANLANFAYDPINFEYIRRLNVISLFLDQLDSISDKLVEFAVGGLCNLALDRTNKEIILNHGGVDKIIKCLSSPKEETVLSAITTLMFLVTPQSKKVQKQGMKTSLRYQTTK</sequence>
<dbReference type="GeneID" id="106458579"/>
<dbReference type="Proteomes" id="UP000694941">
    <property type="component" value="Unplaced"/>
</dbReference>
<organism evidence="2 3">
    <name type="scientific">Limulus polyphemus</name>
    <name type="common">Atlantic horseshoe crab</name>
    <dbReference type="NCBI Taxonomy" id="6850"/>
    <lineage>
        <taxon>Eukaryota</taxon>
        <taxon>Metazoa</taxon>
        <taxon>Ecdysozoa</taxon>
        <taxon>Arthropoda</taxon>
        <taxon>Chelicerata</taxon>
        <taxon>Merostomata</taxon>
        <taxon>Xiphosura</taxon>
        <taxon>Limulidae</taxon>
        <taxon>Limulus</taxon>
    </lineage>
</organism>
<dbReference type="InterPro" id="IPR011989">
    <property type="entry name" value="ARM-like"/>
</dbReference>
<proteinExistence type="predicted"/>
<evidence type="ECO:0000313" key="2">
    <source>
        <dbReference type="Proteomes" id="UP000694941"/>
    </source>
</evidence>
<feature type="repeat" description="ARM" evidence="1">
    <location>
        <begin position="58"/>
        <end position="100"/>
    </location>
</feature>
<reference evidence="3" key="1">
    <citation type="submission" date="2025-08" db="UniProtKB">
        <authorList>
            <consortium name="RefSeq"/>
        </authorList>
    </citation>
    <scope>IDENTIFICATION</scope>
    <source>
        <tissue evidence="3">Muscle</tissue>
    </source>
</reference>
<dbReference type="InterPro" id="IPR000225">
    <property type="entry name" value="Armadillo"/>
</dbReference>
<protein>
    <submittedName>
        <fullName evidence="3">Armadillo repeat-containing protein 7-like isoform X3</fullName>
    </submittedName>
</protein>
<gene>
    <name evidence="3" type="primary">LOC106458579</name>
</gene>
<dbReference type="InterPro" id="IPR016024">
    <property type="entry name" value="ARM-type_fold"/>
</dbReference>
<dbReference type="PANTHER" id="PTHR46263:SF1">
    <property type="entry name" value="ARMADILLO REPEAT-CONTAINING PROTEIN 7"/>
    <property type="match status" value="1"/>
</dbReference>
<evidence type="ECO:0000256" key="1">
    <source>
        <dbReference type="PROSITE-ProRule" id="PRU00259"/>
    </source>
</evidence>
<dbReference type="PROSITE" id="PS50176">
    <property type="entry name" value="ARM_REPEAT"/>
    <property type="match status" value="1"/>
</dbReference>
<dbReference type="InterPro" id="IPR042462">
    <property type="entry name" value="ARMC7"/>
</dbReference>
<evidence type="ECO:0000313" key="3">
    <source>
        <dbReference type="RefSeq" id="XP_022240555.1"/>
    </source>
</evidence>
<dbReference type="RefSeq" id="XP_022240555.1">
    <property type="nucleotide sequence ID" value="XM_022384847.1"/>
</dbReference>
<name>A0ABM1SAA0_LIMPO</name>